<evidence type="ECO:0000313" key="5">
    <source>
        <dbReference type="Proteomes" id="UP000003157"/>
    </source>
</evidence>
<dbReference type="EMBL" id="ADKX01000032">
    <property type="protein sequence ID" value="EFW04918.1"/>
    <property type="molecule type" value="Genomic_DNA"/>
</dbReference>
<feature type="domain" description="HTH cro/C1-type" evidence="3">
    <location>
        <begin position="7"/>
        <end position="61"/>
    </location>
</feature>
<dbReference type="RefSeq" id="WP_008788909.1">
    <property type="nucleotide sequence ID" value="NZ_AKCB01000001.1"/>
</dbReference>
<dbReference type="AlphaFoldDB" id="E7GAL7"/>
<comment type="caution">
    <text evidence="4">The sequence shown here is derived from an EMBL/GenBank/DDBJ whole genome shotgun (WGS) entry which is preliminary data.</text>
</comment>
<dbReference type="InterPro" id="IPR010982">
    <property type="entry name" value="Lambda_DNA-bd_dom_sf"/>
</dbReference>
<dbReference type="PANTHER" id="PTHR46558:SF13">
    <property type="entry name" value="HTH-TYPE TRANSCRIPTIONAL REGULATOR IMMR"/>
    <property type="match status" value="1"/>
</dbReference>
<gene>
    <name evidence="4" type="ORF">HMPREF9488_01807</name>
</gene>
<keyword evidence="2" id="KW-0472">Membrane</keyword>
<accession>E7GAL7</accession>
<evidence type="ECO:0000259" key="3">
    <source>
        <dbReference type="PROSITE" id="PS50943"/>
    </source>
</evidence>
<keyword evidence="1" id="KW-0238">DNA-binding</keyword>
<dbReference type="SMART" id="SM00530">
    <property type="entry name" value="HTH_XRE"/>
    <property type="match status" value="1"/>
</dbReference>
<dbReference type="PANTHER" id="PTHR46558">
    <property type="entry name" value="TRACRIPTIONAL REGULATORY PROTEIN-RELATED-RELATED"/>
    <property type="match status" value="1"/>
</dbReference>
<dbReference type="Pfam" id="PF01381">
    <property type="entry name" value="HTH_3"/>
    <property type="match status" value="1"/>
</dbReference>
<dbReference type="Proteomes" id="UP000003157">
    <property type="component" value="Unassembled WGS sequence"/>
</dbReference>
<keyword evidence="2" id="KW-1133">Transmembrane helix</keyword>
<dbReference type="InterPro" id="IPR001387">
    <property type="entry name" value="Cro/C1-type_HTH"/>
</dbReference>
<keyword evidence="2" id="KW-0812">Transmembrane</keyword>
<dbReference type="CDD" id="cd00093">
    <property type="entry name" value="HTH_XRE"/>
    <property type="match status" value="1"/>
</dbReference>
<organism evidence="4 5">
    <name type="scientific">Coprobacillus cateniformis</name>
    <dbReference type="NCBI Taxonomy" id="100884"/>
    <lineage>
        <taxon>Bacteria</taxon>
        <taxon>Bacillati</taxon>
        <taxon>Bacillota</taxon>
        <taxon>Erysipelotrichia</taxon>
        <taxon>Erysipelotrichales</taxon>
        <taxon>Coprobacillaceae</taxon>
        <taxon>Coprobacillus</taxon>
    </lineage>
</organism>
<dbReference type="STRING" id="100884.GCA_000269565_01902"/>
<dbReference type="SUPFAM" id="SSF47413">
    <property type="entry name" value="lambda repressor-like DNA-binding domains"/>
    <property type="match status" value="1"/>
</dbReference>
<keyword evidence="5" id="KW-1185">Reference proteome</keyword>
<proteinExistence type="predicted"/>
<feature type="transmembrane region" description="Helical" evidence="2">
    <location>
        <begin position="78"/>
        <end position="101"/>
    </location>
</feature>
<evidence type="ECO:0000313" key="4">
    <source>
        <dbReference type="EMBL" id="EFW04918.1"/>
    </source>
</evidence>
<evidence type="ECO:0000256" key="1">
    <source>
        <dbReference type="ARBA" id="ARBA00023125"/>
    </source>
</evidence>
<dbReference type="Gene3D" id="1.10.260.40">
    <property type="entry name" value="lambda repressor-like DNA-binding domains"/>
    <property type="match status" value="1"/>
</dbReference>
<dbReference type="eggNOG" id="COG1396">
    <property type="taxonomic scope" value="Bacteria"/>
</dbReference>
<sequence>MKLNEKLLQLRKERGLSQQQLAEQLDVSRQSVSKWELNESIPDIQNIVAMSELFHVSTDYLLKDEMEKNQADDNRIDIILVVSTLIIFLGLVLAYTLWNYYQNSICLYRY</sequence>
<protein>
    <submittedName>
        <fullName evidence="4">XRE family Transcriptional regulator</fullName>
    </submittedName>
</protein>
<dbReference type="OrthoDB" id="9801008at2"/>
<dbReference type="GO" id="GO:0003677">
    <property type="term" value="F:DNA binding"/>
    <property type="evidence" value="ECO:0007669"/>
    <property type="project" value="UniProtKB-KW"/>
</dbReference>
<evidence type="ECO:0000256" key="2">
    <source>
        <dbReference type="SAM" id="Phobius"/>
    </source>
</evidence>
<dbReference type="HOGENOM" id="CLU_066192_2_9_9"/>
<name>E7GAL7_9FIRM</name>
<dbReference type="PROSITE" id="PS50943">
    <property type="entry name" value="HTH_CROC1"/>
    <property type="match status" value="1"/>
</dbReference>
<dbReference type="GeneID" id="78229758"/>
<reference evidence="4 5" key="1">
    <citation type="submission" date="2010-12" db="EMBL/GenBank/DDBJ databases">
        <title>The Genome Sequence of Coprobacillus sp. strain 29_1.</title>
        <authorList>
            <consortium name="The Broad Institute Genome Sequencing Platform"/>
            <person name="Earl A."/>
            <person name="Ward D."/>
            <person name="Feldgarden M."/>
            <person name="Gevers D."/>
            <person name="Daigneault M."/>
            <person name="Sibley C.D."/>
            <person name="White A."/>
            <person name="Strauss J."/>
            <person name="Allen-Vercoe E."/>
            <person name="Young S.K."/>
            <person name="Zeng Q."/>
            <person name="Gargeya S."/>
            <person name="Fitzgerald M."/>
            <person name="Haas B."/>
            <person name="Abouelleil A."/>
            <person name="Alvarado L."/>
            <person name="Arachchi H.M."/>
            <person name="Berlin A."/>
            <person name="Brown A."/>
            <person name="Chapman S.B."/>
            <person name="Chen Z."/>
            <person name="Dunbar C."/>
            <person name="Freedman E."/>
            <person name="Gearin G."/>
            <person name="Gellesch M."/>
            <person name="Goldberg J."/>
            <person name="Griggs A."/>
            <person name="Gujja S."/>
            <person name="Heilman E."/>
            <person name="Heiman D."/>
            <person name="Howarth C."/>
            <person name="Larson L."/>
            <person name="Lui A."/>
            <person name="MacDonald P.J.P."/>
            <person name="Mehta T."/>
            <person name="Montmayeur A."/>
            <person name="Murphy C."/>
            <person name="Neiman D."/>
            <person name="Pearson M."/>
            <person name="Priest M."/>
            <person name="Roberts A."/>
            <person name="Saif S."/>
            <person name="Shea T."/>
            <person name="Shenoy N."/>
            <person name="Sisk P."/>
            <person name="Stolte C."/>
            <person name="Sykes S."/>
            <person name="White J."/>
            <person name="Yandava C."/>
            <person name="Nusbaum C."/>
            <person name="Birren B."/>
        </authorList>
    </citation>
    <scope>NUCLEOTIDE SEQUENCE [LARGE SCALE GENOMIC DNA]</scope>
    <source>
        <strain evidence="4 5">29_1</strain>
    </source>
</reference>